<evidence type="ECO:0000313" key="10">
    <source>
        <dbReference type="EMBL" id="KAJ0392460.1"/>
    </source>
</evidence>
<comment type="caution">
    <text evidence="10">The sequence shown here is derived from an EMBL/GenBank/DDBJ whole genome shotgun (WGS) entry which is preliminary data.</text>
</comment>
<dbReference type="GO" id="GO:0006508">
    <property type="term" value="P:proteolysis"/>
    <property type="evidence" value="ECO:0007669"/>
    <property type="project" value="UniProtKB-KW"/>
</dbReference>
<keyword evidence="1" id="KW-0645">Protease</keyword>
<reference evidence="10" key="1">
    <citation type="submission" date="2021-12" db="EMBL/GenBank/DDBJ databases">
        <title>Prjna785345.</title>
        <authorList>
            <person name="Rujirawat T."/>
            <person name="Krajaejun T."/>
        </authorList>
    </citation>
    <scope>NUCLEOTIDE SEQUENCE</scope>
    <source>
        <strain evidence="10">Pi057C3</strain>
    </source>
</reference>
<gene>
    <name evidence="10" type="ORF">P43SY_002014</name>
</gene>
<dbReference type="PANTHER" id="PTHR37984">
    <property type="entry name" value="PROTEIN CBG26694"/>
    <property type="match status" value="1"/>
</dbReference>
<dbReference type="GO" id="GO:0008233">
    <property type="term" value="F:peptidase activity"/>
    <property type="evidence" value="ECO:0007669"/>
    <property type="project" value="UniProtKB-KW"/>
</dbReference>
<dbReference type="InterPro" id="IPR050951">
    <property type="entry name" value="Retrovirus_Pol_polyprotein"/>
</dbReference>
<feature type="compositionally biased region" description="Basic and acidic residues" evidence="8">
    <location>
        <begin position="99"/>
        <end position="120"/>
    </location>
</feature>
<keyword evidence="7" id="KW-0695">RNA-directed DNA polymerase</keyword>
<dbReference type="Gene3D" id="3.10.10.10">
    <property type="entry name" value="HIV Type 1 Reverse Transcriptase, subunit A, domain 1"/>
    <property type="match status" value="1"/>
</dbReference>
<keyword evidence="11" id="KW-1185">Reference proteome</keyword>
<dbReference type="InterPro" id="IPR043128">
    <property type="entry name" value="Rev_trsase/Diguanyl_cyclase"/>
</dbReference>
<dbReference type="FunFam" id="3.10.10.10:FF:000007">
    <property type="entry name" value="Retrovirus-related Pol polyprotein from transposon 17.6-like Protein"/>
    <property type="match status" value="1"/>
</dbReference>
<dbReference type="SUPFAM" id="SSF56672">
    <property type="entry name" value="DNA/RNA polymerases"/>
    <property type="match status" value="1"/>
</dbReference>
<keyword evidence="2" id="KW-0808">Transferase</keyword>
<organism evidence="10 11">
    <name type="scientific">Pythium insidiosum</name>
    <name type="common">Pythiosis disease agent</name>
    <dbReference type="NCBI Taxonomy" id="114742"/>
    <lineage>
        <taxon>Eukaryota</taxon>
        <taxon>Sar</taxon>
        <taxon>Stramenopiles</taxon>
        <taxon>Oomycota</taxon>
        <taxon>Peronosporomycetes</taxon>
        <taxon>Pythiales</taxon>
        <taxon>Pythiaceae</taxon>
        <taxon>Pythium</taxon>
    </lineage>
</organism>
<dbReference type="Pfam" id="PF17917">
    <property type="entry name" value="RT_RNaseH"/>
    <property type="match status" value="1"/>
</dbReference>
<dbReference type="InterPro" id="IPR000477">
    <property type="entry name" value="RT_dom"/>
</dbReference>
<keyword evidence="5" id="KW-0255">Endonuclease</keyword>
<evidence type="ECO:0000259" key="9">
    <source>
        <dbReference type="PROSITE" id="PS50878"/>
    </source>
</evidence>
<proteinExistence type="predicted"/>
<evidence type="ECO:0000256" key="1">
    <source>
        <dbReference type="ARBA" id="ARBA00022670"/>
    </source>
</evidence>
<dbReference type="CDD" id="cd09274">
    <property type="entry name" value="RNase_HI_RT_Ty3"/>
    <property type="match status" value="1"/>
</dbReference>
<dbReference type="GO" id="GO:0004519">
    <property type="term" value="F:endonuclease activity"/>
    <property type="evidence" value="ECO:0007669"/>
    <property type="project" value="UniProtKB-KW"/>
</dbReference>
<keyword evidence="3" id="KW-0548">Nucleotidyltransferase</keyword>
<dbReference type="FunFam" id="3.30.70.270:FF:000020">
    <property type="entry name" value="Transposon Tf2-6 polyprotein-like Protein"/>
    <property type="match status" value="1"/>
</dbReference>
<dbReference type="GO" id="GO:0003964">
    <property type="term" value="F:RNA-directed DNA polymerase activity"/>
    <property type="evidence" value="ECO:0007669"/>
    <property type="project" value="UniProtKB-KW"/>
</dbReference>
<accession>A0AAD5LU73</accession>
<dbReference type="AlphaFoldDB" id="A0AAD5LU73"/>
<dbReference type="Gene3D" id="3.30.70.270">
    <property type="match status" value="2"/>
</dbReference>
<keyword evidence="6" id="KW-0378">Hydrolase</keyword>
<dbReference type="PROSITE" id="PS50878">
    <property type="entry name" value="RT_POL"/>
    <property type="match status" value="1"/>
</dbReference>
<dbReference type="InterPro" id="IPR043502">
    <property type="entry name" value="DNA/RNA_pol_sf"/>
</dbReference>
<evidence type="ECO:0000256" key="6">
    <source>
        <dbReference type="ARBA" id="ARBA00022801"/>
    </source>
</evidence>
<name>A0AAD5LU73_PYTIN</name>
<evidence type="ECO:0000256" key="7">
    <source>
        <dbReference type="ARBA" id="ARBA00022918"/>
    </source>
</evidence>
<evidence type="ECO:0000256" key="4">
    <source>
        <dbReference type="ARBA" id="ARBA00022722"/>
    </source>
</evidence>
<evidence type="ECO:0000256" key="5">
    <source>
        <dbReference type="ARBA" id="ARBA00022759"/>
    </source>
</evidence>
<dbReference type="CDD" id="cd01647">
    <property type="entry name" value="RT_LTR"/>
    <property type="match status" value="1"/>
</dbReference>
<feature type="domain" description="Reverse transcriptase" evidence="9">
    <location>
        <begin position="350"/>
        <end position="530"/>
    </location>
</feature>
<dbReference type="PANTHER" id="PTHR37984:SF5">
    <property type="entry name" value="PROTEIN NYNRIN-LIKE"/>
    <property type="match status" value="1"/>
</dbReference>
<evidence type="ECO:0000256" key="8">
    <source>
        <dbReference type="SAM" id="MobiDB-lite"/>
    </source>
</evidence>
<evidence type="ECO:0000313" key="11">
    <source>
        <dbReference type="Proteomes" id="UP001209570"/>
    </source>
</evidence>
<dbReference type="Pfam" id="PF00078">
    <property type="entry name" value="RVT_1"/>
    <property type="match status" value="1"/>
</dbReference>
<dbReference type="InterPro" id="IPR041373">
    <property type="entry name" value="RT_RNaseH"/>
</dbReference>
<protein>
    <recommendedName>
        <fullName evidence="9">Reverse transcriptase domain-containing protein</fullName>
    </recommendedName>
</protein>
<dbReference type="Proteomes" id="UP001209570">
    <property type="component" value="Unassembled WGS sequence"/>
</dbReference>
<evidence type="ECO:0000256" key="2">
    <source>
        <dbReference type="ARBA" id="ARBA00022679"/>
    </source>
</evidence>
<sequence>MSGPPPTPRSLGFSIRNVVLREYDPGRDGLVDVWIQSVRKAIAADEAMMGGRFGTKLDEIEVVERLAQRNKRVGESYAEQMGHYARECQSRYGAAPTPEGRETPKKTIPEPHPRRKTRWECGGDRSAFHKYRGDPEQRVRAENGAQKEFIVGSDYWTSRRATISYETCEATFMDEDTRVIVPFTFDGAKAGAIRLARGYKVATQTQRLLRVPAVAPEGSVGLFLPGDELSPRLLVPPTLATVRGGQVTVPVLNVLGQKAKLPARTQLGRWVPLDADVQVVEAQGGLQRDAIMRWIDSLNRGDSKPLPGENELILDHLSRDEKDMLLRTLRCFPRVVSTEQVCPPPTDTGVQHHIPTDRRGPWCFPVVLVKKKDGSVRFCVDYRALNDVTAKDVYPLPRIDETVEALGGATRFSTMDLMAGYWQIPVAPGDRDKTAFATRQGLFRFRRMPFGLTNAPGTFQRLMDCVLRGLSWICCLVYLDDIIVYSRGPMEAHVVRLAAVLARLEDAGLTIKLKKCVFGANKVEYLGHELDAECVRPTERLLRAIRDAPAPTDQTGVRCFVHLAGNYRRFIPDFGRKAEPMTRLLRKGVPWQWREEQVEAFQHLKRDLTEKPVLVYPDFGRPFVLATDASIVGLGAALMQDHELECLAVIWAINQFRPYLYGREFQVITDHAALKWLMTKRETSARLHRWALALQEYNFVVVYRPGRSNGVPDALSRAPVKDCGSRTVRPTKVIPPLRSIRVGDVCDRWALDIAGPLPRTAKGNRYIVAAVEEVSKELTWVFKPTRGPGVSKLRHRWIGPCKIVEPAGYESFWAENQDIEGDVQASAGE</sequence>
<keyword evidence="4" id="KW-0540">Nuclease</keyword>
<evidence type="ECO:0000256" key="3">
    <source>
        <dbReference type="ARBA" id="ARBA00022695"/>
    </source>
</evidence>
<dbReference type="EMBL" id="JAKCXM010000632">
    <property type="protein sequence ID" value="KAJ0392460.1"/>
    <property type="molecule type" value="Genomic_DNA"/>
</dbReference>
<feature type="region of interest" description="Disordered" evidence="8">
    <location>
        <begin position="91"/>
        <end position="120"/>
    </location>
</feature>